<dbReference type="InterPro" id="IPR006674">
    <property type="entry name" value="HD_domain"/>
</dbReference>
<dbReference type="AlphaFoldDB" id="A0A3E2VUH6"/>
<organism evidence="2 3">
    <name type="scientific">Clostridium innocuum</name>
    <dbReference type="NCBI Taxonomy" id="1522"/>
    <lineage>
        <taxon>Bacteria</taxon>
        <taxon>Bacillati</taxon>
        <taxon>Bacillota</taxon>
        <taxon>Clostridia</taxon>
        <taxon>Eubacteriales</taxon>
        <taxon>Clostridiaceae</taxon>
        <taxon>Clostridium</taxon>
    </lineage>
</organism>
<dbReference type="Pfam" id="PF13487">
    <property type="entry name" value="HD_5"/>
    <property type="match status" value="1"/>
</dbReference>
<dbReference type="NCBIfam" id="TIGR00277">
    <property type="entry name" value="HDIG"/>
    <property type="match status" value="1"/>
</dbReference>
<dbReference type="InterPro" id="IPR037522">
    <property type="entry name" value="HD_GYP_dom"/>
</dbReference>
<dbReference type="EMBL" id="QVEV01000018">
    <property type="protein sequence ID" value="RGC14753.1"/>
    <property type="molecule type" value="Genomic_DNA"/>
</dbReference>
<dbReference type="OrthoDB" id="9798833at2"/>
<dbReference type="CDD" id="cd00077">
    <property type="entry name" value="HDc"/>
    <property type="match status" value="2"/>
</dbReference>
<dbReference type="SUPFAM" id="SSF109604">
    <property type="entry name" value="HD-domain/PDEase-like"/>
    <property type="match status" value="2"/>
</dbReference>
<gene>
    <name evidence="2" type="ORF">DXA38_12790</name>
</gene>
<evidence type="ECO:0000259" key="1">
    <source>
        <dbReference type="PROSITE" id="PS51832"/>
    </source>
</evidence>
<evidence type="ECO:0000313" key="3">
    <source>
        <dbReference type="Proteomes" id="UP000260025"/>
    </source>
</evidence>
<dbReference type="PANTHER" id="PTHR43155">
    <property type="entry name" value="CYCLIC DI-GMP PHOSPHODIESTERASE PA4108-RELATED"/>
    <property type="match status" value="1"/>
</dbReference>
<dbReference type="PROSITE" id="PS51832">
    <property type="entry name" value="HD_GYP"/>
    <property type="match status" value="1"/>
</dbReference>
<dbReference type="Proteomes" id="UP000260025">
    <property type="component" value="Unassembled WGS sequence"/>
</dbReference>
<dbReference type="SMART" id="SM00471">
    <property type="entry name" value="HDc"/>
    <property type="match status" value="2"/>
</dbReference>
<comment type="caution">
    <text evidence="2">The sequence shown here is derived from an EMBL/GenBank/DDBJ whole genome shotgun (WGS) entry which is preliminary data.</text>
</comment>
<proteinExistence type="predicted"/>
<protein>
    <submittedName>
        <fullName evidence="2">HD domain-containing protein</fullName>
    </submittedName>
</protein>
<dbReference type="Gene3D" id="1.10.3210.10">
    <property type="entry name" value="Hypothetical protein af1432"/>
    <property type="match status" value="2"/>
</dbReference>
<dbReference type="InterPro" id="IPR003607">
    <property type="entry name" value="HD/PDEase_dom"/>
</dbReference>
<name>A0A3E2VUH6_CLOIN</name>
<feature type="domain" description="HD-GYP" evidence="1">
    <location>
        <begin position="198"/>
        <end position="393"/>
    </location>
</feature>
<accession>A0A3E2VUH6</accession>
<reference evidence="2 3" key="1">
    <citation type="submission" date="2018-08" db="EMBL/GenBank/DDBJ databases">
        <title>A genome reference for cultivated species of the human gut microbiota.</title>
        <authorList>
            <person name="Zou Y."/>
            <person name="Xue W."/>
            <person name="Luo G."/>
        </authorList>
    </citation>
    <scope>NUCLEOTIDE SEQUENCE [LARGE SCALE GENOMIC DNA]</scope>
    <source>
        <strain evidence="2 3">OF01-2LB</strain>
    </source>
</reference>
<evidence type="ECO:0000313" key="2">
    <source>
        <dbReference type="EMBL" id="RGC14753.1"/>
    </source>
</evidence>
<dbReference type="InterPro" id="IPR006675">
    <property type="entry name" value="HDIG_dom"/>
</dbReference>
<dbReference type="PANTHER" id="PTHR43155:SF2">
    <property type="entry name" value="CYCLIC DI-GMP PHOSPHODIESTERASE PA4108"/>
    <property type="match status" value="1"/>
</dbReference>
<dbReference type="RefSeq" id="WP_117443516.1">
    <property type="nucleotide sequence ID" value="NZ_JAJFEN010000004.1"/>
</dbReference>
<dbReference type="Pfam" id="PF01966">
    <property type="entry name" value="HD"/>
    <property type="match status" value="1"/>
</dbReference>
<sequence>MKVIEHKHVIPIIRNTLNALDARLVDHGYRVAFLMEQTLRHAGLFKGKELRDIVMTCFLHDIGAYKTEEIEQLIQFETWDIYQHSVYGYLFLRNLSPLRPYADIILYHHIYYRKLKNHNIPYLLVSQLLSLCDRLDVYQLELPLRDVEAFLRQFEEDYFSKEAIDLFLSADAQCHMLDQLYVRHQEVKVAVFDEIPFTESEGKAYLHMLSYAIDFRSEYMVAHTITTTSVSTTLAALCDFHQEEMEKVYYGALLHDIGKVAIPVTILDFPGRLSPHDMAVMQSHVTYSMKILHGVVDEEIEHIAVRHHEKLNGKGYPLGLKAEALTTSERIVAIADIISALIGKRSYKEAYDWEKIKEILQEMAEGQYLDDRIVQIACDNLPHILQTVKRDCTPVIAMYQEIRRDYEHRVAQLGR</sequence>